<organism evidence="1 2">
    <name type="scientific">Dioscorea cayennensis subsp. rotundata</name>
    <name type="common">White Guinea yam</name>
    <name type="synonym">Dioscorea rotundata</name>
    <dbReference type="NCBI Taxonomy" id="55577"/>
    <lineage>
        <taxon>Eukaryota</taxon>
        <taxon>Viridiplantae</taxon>
        <taxon>Streptophyta</taxon>
        <taxon>Embryophyta</taxon>
        <taxon>Tracheophyta</taxon>
        <taxon>Spermatophyta</taxon>
        <taxon>Magnoliopsida</taxon>
        <taxon>Liliopsida</taxon>
        <taxon>Dioscoreales</taxon>
        <taxon>Dioscoreaceae</taxon>
        <taxon>Dioscorea</taxon>
    </lineage>
</organism>
<dbReference type="GeneID" id="120257550"/>
<dbReference type="PANTHER" id="PTHR33067">
    <property type="entry name" value="RNA-DIRECTED DNA POLYMERASE-RELATED"/>
    <property type="match status" value="1"/>
</dbReference>
<gene>
    <name evidence="2" type="primary">LOC120257550</name>
</gene>
<dbReference type="InterPro" id="IPR021109">
    <property type="entry name" value="Peptidase_aspartic_dom_sf"/>
</dbReference>
<evidence type="ECO:0000313" key="1">
    <source>
        <dbReference type="Proteomes" id="UP001515500"/>
    </source>
</evidence>
<proteinExistence type="predicted"/>
<dbReference type="Gene3D" id="2.40.70.10">
    <property type="entry name" value="Acid Proteases"/>
    <property type="match status" value="1"/>
</dbReference>
<reference evidence="2" key="1">
    <citation type="submission" date="2025-08" db="UniProtKB">
        <authorList>
            <consortium name="RefSeq"/>
        </authorList>
    </citation>
    <scope>IDENTIFICATION</scope>
</reference>
<keyword evidence="1" id="KW-1185">Reference proteome</keyword>
<name>A0AB40B2M6_DIOCR</name>
<accession>A0AB40B2M6</accession>
<evidence type="ECO:0000313" key="2">
    <source>
        <dbReference type="RefSeq" id="XP_039120944.1"/>
    </source>
</evidence>
<protein>
    <submittedName>
        <fullName evidence="2">Uncharacterized protein LOC120257550</fullName>
    </submittedName>
</protein>
<sequence>MEKVELAIGSNLKTTINLEKDAKMPRYAKFLKELLKNKRELEEVSSVTLSEECSALITNKLRKKEKNPRGFIVPCTISGLVDDKALDDLGYASISCPTKFSKDVLIKVDKFIFPVDFIILDIDDEVEVPFILGRLLLATSKALIDVKDGQITLRDMFIKDELAELLENDRSND</sequence>
<dbReference type="AlphaFoldDB" id="A0AB40B2M6"/>
<dbReference type="Proteomes" id="UP001515500">
    <property type="component" value="Unplaced"/>
</dbReference>
<dbReference type="PANTHER" id="PTHR33067:SF35">
    <property type="entry name" value="ASPARTIC PEPTIDASE DDI1-TYPE DOMAIN-CONTAINING PROTEIN"/>
    <property type="match status" value="1"/>
</dbReference>
<dbReference type="RefSeq" id="XP_039120944.1">
    <property type="nucleotide sequence ID" value="XM_039265010.1"/>
</dbReference>